<comment type="caution">
    <text evidence="2">The sequence shown here is derived from an EMBL/GenBank/DDBJ whole genome shotgun (WGS) entry which is preliminary data.</text>
</comment>
<dbReference type="STRING" id="926561.GCA_000379025_02716"/>
<reference evidence="2 3" key="1">
    <citation type="submission" date="2019-03" db="EMBL/GenBank/DDBJ databases">
        <title>Subsurface microbial communities from deep shales in Ohio and West Virginia, USA.</title>
        <authorList>
            <person name="Wrighton K."/>
        </authorList>
    </citation>
    <scope>NUCLEOTIDE SEQUENCE [LARGE SCALE GENOMIC DNA]</scope>
    <source>
        <strain evidence="2 3">MSL 6dP</strain>
    </source>
</reference>
<name>A0A4R8GZF2_9FIRM</name>
<accession>A0A4R8GZF2</accession>
<dbReference type="EMBL" id="SOEG01000008">
    <property type="protein sequence ID" value="TDX52131.1"/>
    <property type="molecule type" value="Genomic_DNA"/>
</dbReference>
<dbReference type="Proteomes" id="UP000295832">
    <property type="component" value="Unassembled WGS sequence"/>
</dbReference>
<organism evidence="2 3">
    <name type="scientific">Orenia marismortui</name>
    <dbReference type="NCBI Taxonomy" id="46469"/>
    <lineage>
        <taxon>Bacteria</taxon>
        <taxon>Bacillati</taxon>
        <taxon>Bacillota</taxon>
        <taxon>Clostridia</taxon>
        <taxon>Halanaerobiales</taxon>
        <taxon>Halobacteroidaceae</taxon>
        <taxon>Orenia</taxon>
    </lineage>
</organism>
<keyword evidence="3" id="KW-1185">Reference proteome</keyword>
<protein>
    <submittedName>
        <fullName evidence="2">Uncharacterized protein</fullName>
    </submittedName>
</protein>
<keyword evidence="1" id="KW-0472">Membrane</keyword>
<evidence type="ECO:0000313" key="2">
    <source>
        <dbReference type="EMBL" id="TDX52131.1"/>
    </source>
</evidence>
<evidence type="ECO:0000313" key="3">
    <source>
        <dbReference type="Proteomes" id="UP000295832"/>
    </source>
</evidence>
<keyword evidence="1" id="KW-1133">Transmembrane helix</keyword>
<dbReference type="AlphaFoldDB" id="A0A4R8GZF2"/>
<evidence type="ECO:0000256" key="1">
    <source>
        <dbReference type="SAM" id="Phobius"/>
    </source>
</evidence>
<feature type="transmembrane region" description="Helical" evidence="1">
    <location>
        <begin position="86"/>
        <end position="104"/>
    </location>
</feature>
<proteinExistence type="predicted"/>
<sequence>MKEDGYKSGRCLKHMDLIQANKNAIEKLTANQEEDKSDIRKIKEQLEALGNGGFRKMVMEQNKKLIEEFLKRDDKEREYNIQKWKVIAGVLGGSSVVALIQLIAKML</sequence>
<keyword evidence="1" id="KW-0812">Transmembrane</keyword>
<gene>
    <name evidence="2" type="ORF">C7959_10853</name>
</gene>
<dbReference type="RefSeq" id="WP_134116024.1">
    <property type="nucleotide sequence ID" value="NZ_SOEG01000008.1"/>
</dbReference>